<dbReference type="GO" id="GO:0051213">
    <property type="term" value="F:dioxygenase activity"/>
    <property type="evidence" value="ECO:0007669"/>
    <property type="project" value="UniProtKB-ARBA"/>
</dbReference>
<dbReference type="SUPFAM" id="SSF51197">
    <property type="entry name" value="Clavaminate synthase-like"/>
    <property type="match status" value="1"/>
</dbReference>
<dbReference type="InterPro" id="IPR044861">
    <property type="entry name" value="IPNS-like_FE2OG_OXY"/>
</dbReference>
<dbReference type="PANTHER" id="PTHR10209:SF714">
    <property type="entry name" value="1-AMINOCYCLOPROPANE-1-CARBOXYLATE OXIDASE HOMOLOG 11-RELATED"/>
    <property type="match status" value="1"/>
</dbReference>
<dbReference type="Proteomes" id="UP000029120">
    <property type="component" value="Chromosome 1"/>
</dbReference>
<evidence type="ECO:0000256" key="1">
    <source>
        <dbReference type="ARBA" id="ARBA00001962"/>
    </source>
</evidence>
<sequence length="340" mass="38374">MVTTNSIELDCKFLDEKKTTVEGLPPQSTLPNKIPTSGFALPIIDLSAPRELVVEKVKDAVEKWGFFQVINHGVPLSILEDVKDGVVRFHDEDPEVKKSYFTQDLTKKFIYHNNFELFSSSKSGNWRDSFACYVAPPELPNPEDLPLVCRDGLFEFSKHVISLGDLLFELFSEALGLGSEMLKSKGCMKGVLLAGNYYPPCPKPDLKFGTKKHSDHSFMTILLQDQTGGLQALHQDTWVDVWPIPGAIVINIGDYLQLMTNDKFKSVEHRVLVNRDAPRISVTCFVTTLMNPNPTVYGPIKELLSEENPPKYREITIPEYTKGYIERGIDGDSHLSYYRI</sequence>
<name>A0A087HKX5_ARAAL</name>
<reference evidence="9" key="1">
    <citation type="journal article" date="2015" name="Nat. Plants">
        <title>Genome expansion of Arabis alpina linked with retrotransposition and reduced symmetric DNA methylation.</title>
        <authorList>
            <person name="Willing E.M."/>
            <person name="Rawat V."/>
            <person name="Mandakova T."/>
            <person name="Maumus F."/>
            <person name="James G.V."/>
            <person name="Nordstroem K.J."/>
            <person name="Becker C."/>
            <person name="Warthmann N."/>
            <person name="Chica C."/>
            <person name="Szarzynska B."/>
            <person name="Zytnicki M."/>
            <person name="Albani M.C."/>
            <person name="Kiefer C."/>
            <person name="Bergonzi S."/>
            <person name="Castaings L."/>
            <person name="Mateos J.L."/>
            <person name="Berns M.C."/>
            <person name="Bujdoso N."/>
            <person name="Piofczyk T."/>
            <person name="de Lorenzo L."/>
            <person name="Barrero-Sicilia C."/>
            <person name="Mateos I."/>
            <person name="Piednoel M."/>
            <person name="Hagmann J."/>
            <person name="Chen-Min-Tao R."/>
            <person name="Iglesias-Fernandez R."/>
            <person name="Schuster S.C."/>
            <person name="Alonso-Blanco C."/>
            <person name="Roudier F."/>
            <person name="Carbonero P."/>
            <person name="Paz-Ares J."/>
            <person name="Davis S.J."/>
            <person name="Pecinka A."/>
            <person name="Quesneville H."/>
            <person name="Colot V."/>
            <person name="Lysak M.A."/>
            <person name="Weigel D."/>
            <person name="Coupland G."/>
            <person name="Schneeberger K."/>
        </authorList>
    </citation>
    <scope>NUCLEOTIDE SEQUENCE [LARGE SCALE GENOMIC DNA]</scope>
    <source>
        <strain evidence="9">cv. Pajares</strain>
    </source>
</reference>
<evidence type="ECO:0000259" key="7">
    <source>
        <dbReference type="PROSITE" id="PS51471"/>
    </source>
</evidence>
<protein>
    <recommendedName>
        <fullName evidence="7">Fe2OG dioxygenase domain-containing protein</fullName>
    </recommendedName>
</protein>
<accession>A0A087HKX5</accession>
<dbReference type="OMA" id="GTISHEY"/>
<gene>
    <name evidence="8" type="ordered locus">AALP_Aa1g038100</name>
</gene>
<dbReference type="InterPro" id="IPR005123">
    <property type="entry name" value="Oxoglu/Fe-dep_dioxygenase_dom"/>
</dbReference>
<dbReference type="FunFam" id="2.60.120.330:FF:000005">
    <property type="entry name" value="1-aminocyclopropane-1-carboxylate oxidase homolog 1"/>
    <property type="match status" value="1"/>
</dbReference>
<dbReference type="Gene3D" id="2.60.120.330">
    <property type="entry name" value="B-lactam Antibiotic, Isopenicillin N Synthase, Chain"/>
    <property type="match status" value="1"/>
</dbReference>
<dbReference type="Gramene" id="KFK42777">
    <property type="protein sequence ID" value="KFK42777"/>
    <property type="gene ID" value="AALP_AA1G038100"/>
</dbReference>
<dbReference type="PANTHER" id="PTHR10209">
    <property type="entry name" value="OXIDOREDUCTASE, 2OG-FE II OXYGENASE FAMILY PROTEIN"/>
    <property type="match status" value="1"/>
</dbReference>
<organism evidence="8 9">
    <name type="scientific">Arabis alpina</name>
    <name type="common">Alpine rock-cress</name>
    <dbReference type="NCBI Taxonomy" id="50452"/>
    <lineage>
        <taxon>Eukaryota</taxon>
        <taxon>Viridiplantae</taxon>
        <taxon>Streptophyta</taxon>
        <taxon>Embryophyta</taxon>
        <taxon>Tracheophyta</taxon>
        <taxon>Spermatophyta</taxon>
        <taxon>Magnoliopsida</taxon>
        <taxon>eudicotyledons</taxon>
        <taxon>Gunneridae</taxon>
        <taxon>Pentapetalae</taxon>
        <taxon>rosids</taxon>
        <taxon>malvids</taxon>
        <taxon>Brassicales</taxon>
        <taxon>Brassicaceae</taxon>
        <taxon>Arabideae</taxon>
        <taxon>Arabis</taxon>
    </lineage>
</organism>
<evidence type="ECO:0000313" key="8">
    <source>
        <dbReference type="EMBL" id="KFK42777.1"/>
    </source>
</evidence>
<evidence type="ECO:0000256" key="5">
    <source>
        <dbReference type="ARBA" id="ARBA00023004"/>
    </source>
</evidence>
<dbReference type="AlphaFoldDB" id="A0A087HKX5"/>
<dbReference type="InterPro" id="IPR027443">
    <property type="entry name" value="IPNS-like_sf"/>
</dbReference>
<feature type="domain" description="Fe2OG dioxygenase" evidence="7">
    <location>
        <begin position="188"/>
        <end position="288"/>
    </location>
</feature>
<dbReference type="Pfam" id="PF03171">
    <property type="entry name" value="2OG-FeII_Oxy"/>
    <property type="match status" value="1"/>
</dbReference>
<comment type="cofactor">
    <cofactor evidence="1">
        <name>Fe cation</name>
        <dbReference type="ChEBI" id="CHEBI:24875"/>
    </cofactor>
</comment>
<evidence type="ECO:0000313" key="9">
    <source>
        <dbReference type="Proteomes" id="UP000029120"/>
    </source>
</evidence>
<dbReference type="PROSITE" id="PS51471">
    <property type="entry name" value="FE2OG_OXY"/>
    <property type="match status" value="1"/>
</dbReference>
<dbReference type="Pfam" id="PF14226">
    <property type="entry name" value="DIOX_N"/>
    <property type="match status" value="1"/>
</dbReference>
<dbReference type="EMBL" id="CM002869">
    <property type="protein sequence ID" value="KFK42777.1"/>
    <property type="molecule type" value="Genomic_DNA"/>
</dbReference>
<dbReference type="GO" id="GO:0046872">
    <property type="term" value="F:metal ion binding"/>
    <property type="evidence" value="ECO:0007669"/>
    <property type="project" value="UniProtKB-KW"/>
</dbReference>
<keyword evidence="3 6" id="KW-0479">Metal-binding</keyword>
<keyword evidence="5 6" id="KW-0408">Iron</keyword>
<evidence type="ECO:0000256" key="4">
    <source>
        <dbReference type="ARBA" id="ARBA00023002"/>
    </source>
</evidence>
<comment type="similarity">
    <text evidence="2 6">Belongs to the iron/ascorbate-dependent oxidoreductase family.</text>
</comment>
<keyword evidence="4 6" id="KW-0560">Oxidoreductase</keyword>
<evidence type="ECO:0000256" key="2">
    <source>
        <dbReference type="ARBA" id="ARBA00008056"/>
    </source>
</evidence>
<proteinExistence type="inferred from homology"/>
<evidence type="ECO:0000256" key="6">
    <source>
        <dbReference type="RuleBase" id="RU003682"/>
    </source>
</evidence>
<dbReference type="InterPro" id="IPR026992">
    <property type="entry name" value="DIOX_N"/>
</dbReference>
<dbReference type="OrthoDB" id="288590at2759"/>
<evidence type="ECO:0000256" key="3">
    <source>
        <dbReference type="ARBA" id="ARBA00022723"/>
    </source>
</evidence>
<dbReference type="eggNOG" id="KOG0143">
    <property type="taxonomic scope" value="Eukaryota"/>
</dbReference>
<keyword evidence="9" id="KW-1185">Reference proteome</keyword>